<feature type="transmembrane region" description="Helical" evidence="7">
    <location>
        <begin position="51"/>
        <end position="70"/>
    </location>
</feature>
<dbReference type="InterPro" id="IPR036259">
    <property type="entry name" value="MFS_trans_sf"/>
</dbReference>
<dbReference type="GO" id="GO:0022857">
    <property type="term" value="F:transmembrane transporter activity"/>
    <property type="evidence" value="ECO:0007669"/>
    <property type="project" value="InterPro"/>
</dbReference>
<reference evidence="9 10" key="1">
    <citation type="submission" date="2018-07" db="EMBL/GenBank/DDBJ databases">
        <title>High-quality-draft genome sequence of Gaiella occulta.</title>
        <authorList>
            <person name="Severino R."/>
            <person name="Froufe H.J.C."/>
            <person name="Rainey F.A."/>
            <person name="Barroso C."/>
            <person name="Albuquerque L."/>
            <person name="Lobo-Da-Cunha A."/>
            <person name="Da Costa M.S."/>
            <person name="Egas C."/>
        </authorList>
    </citation>
    <scope>NUCLEOTIDE SEQUENCE [LARGE SCALE GENOMIC DNA]</scope>
    <source>
        <strain evidence="9 10">F2-233</strain>
    </source>
</reference>
<organism evidence="9 10">
    <name type="scientific">Gaiella occulta</name>
    <dbReference type="NCBI Taxonomy" id="1002870"/>
    <lineage>
        <taxon>Bacteria</taxon>
        <taxon>Bacillati</taxon>
        <taxon>Actinomycetota</taxon>
        <taxon>Thermoleophilia</taxon>
        <taxon>Gaiellales</taxon>
        <taxon>Gaiellaceae</taxon>
        <taxon>Gaiella</taxon>
    </lineage>
</organism>
<evidence type="ECO:0000256" key="3">
    <source>
        <dbReference type="ARBA" id="ARBA00022475"/>
    </source>
</evidence>
<dbReference type="EMBL" id="QQZY01000007">
    <property type="protein sequence ID" value="RDI73672.1"/>
    <property type="molecule type" value="Genomic_DNA"/>
</dbReference>
<evidence type="ECO:0000256" key="4">
    <source>
        <dbReference type="ARBA" id="ARBA00022692"/>
    </source>
</evidence>
<gene>
    <name evidence="9" type="ORF">Gocc_2585</name>
</gene>
<dbReference type="Pfam" id="PF07690">
    <property type="entry name" value="MFS_1"/>
    <property type="match status" value="2"/>
</dbReference>
<reference evidence="10" key="2">
    <citation type="journal article" date="2019" name="MicrobiologyOpen">
        <title>High-quality draft genome sequence of Gaiella occulta isolated from a 150 meter deep mineral water borehole and comparison with the genome sequences of other deep-branching lineages of the phylum Actinobacteria.</title>
        <authorList>
            <person name="Severino R."/>
            <person name="Froufe H.J.C."/>
            <person name="Barroso C."/>
            <person name="Albuquerque L."/>
            <person name="Lobo-da-Cunha A."/>
            <person name="da Costa M.S."/>
            <person name="Egas C."/>
        </authorList>
    </citation>
    <scope>NUCLEOTIDE SEQUENCE [LARGE SCALE GENOMIC DNA]</scope>
    <source>
        <strain evidence="10">F2-233</strain>
    </source>
</reference>
<dbReference type="InterPro" id="IPR011701">
    <property type="entry name" value="MFS"/>
</dbReference>
<feature type="transmembrane region" description="Helical" evidence="7">
    <location>
        <begin position="12"/>
        <end position="31"/>
    </location>
</feature>
<dbReference type="SUPFAM" id="SSF103473">
    <property type="entry name" value="MFS general substrate transporter"/>
    <property type="match status" value="1"/>
</dbReference>
<proteinExistence type="predicted"/>
<dbReference type="InterPro" id="IPR050171">
    <property type="entry name" value="MFS_Transporters"/>
</dbReference>
<evidence type="ECO:0000256" key="5">
    <source>
        <dbReference type="ARBA" id="ARBA00022989"/>
    </source>
</evidence>
<keyword evidence="6 7" id="KW-0472">Membrane</keyword>
<evidence type="ECO:0000313" key="10">
    <source>
        <dbReference type="Proteomes" id="UP000254134"/>
    </source>
</evidence>
<sequence length="414" mass="41313">MTGVRLGLRANAGQFALLVGINALVGAMVGLERTVLPLVGEQDFGLGSKTAILTFIVAFGAAKALTNLAAGTLADRVGRRRLLVLGWLLALPVPVLIGLAPSWGLVVVANLFLGASQGLAWSMTVVMKIDLVGPRRRGLALGFNESAGYLGVATAALVTGLLAASIAPRTLVWGGGAAVAAAGLLASILFVRDTRAHVAAEQAGHGGRERKISLRDAFPLVSYRDPVLRACSQAGLVNNLNDALAWGLAPLYLAAGGAGGSQIGAVAAAYPAVWGVGQLGTGWLSDHTGRKPLIALGMLVQGGALALLVAGGGAFAPALAAAVLLGAGTAMVYPTLIAAVSDAVEPRDRAQAVGIYRFWRDAGFVAGGLTAGLVADLAGSGGAIALVAGLTTGSGALVAVTRWHALPSAGAAGA</sequence>
<feature type="transmembrane region" description="Helical" evidence="7">
    <location>
        <begin position="172"/>
        <end position="191"/>
    </location>
</feature>
<evidence type="ECO:0000259" key="8">
    <source>
        <dbReference type="PROSITE" id="PS50850"/>
    </source>
</evidence>
<comment type="subcellular location">
    <subcellularLocation>
        <location evidence="1">Cell membrane</location>
        <topology evidence="1">Multi-pass membrane protein</topology>
    </subcellularLocation>
</comment>
<dbReference type="PANTHER" id="PTHR23517:SF3">
    <property type="entry name" value="INTEGRAL MEMBRANE TRANSPORT PROTEIN"/>
    <property type="match status" value="1"/>
</dbReference>
<feature type="transmembrane region" description="Helical" evidence="7">
    <location>
        <begin position="147"/>
        <end position="166"/>
    </location>
</feature>
<evidence type="ECO:0000256" key="6">
    <source>
        <dbReference type="ARBA" id="ARBA00023136"/>
    </source>
</evidence>
<protein>
    <submittedName>
        <fullName evidence="9">Major Facilitator Superfamily</fullName>
    </submittedName>
</protein>
<comment type="caution">
    <text evidence="9">The sequence shown here is derived from an EMBL/GenBank/DDBJ whole genome shotgun (WGS) entry which is preliminary data.</text>
</comment>
<evidence type="ECO:0000256" key="2">
    <source>
        <dbReference type="ARBA" id="ARBA00022448"/>
    </source>
</evidence>
<keyword evidence="5 7" id="KW-1133">Transmembrane helix</keyword>
<feature type="domain" description="Major facilitator superfamily (MFS) profile" evidence="8">
    <location>
        <begin position="6"/>
        <end position="414"/>
    </location>
</feature>
<evidence type="ECO:0000256" key="7">
    <source>
        <dbReference type="SAM" id="Phobius"/>
    </source>
</evidence>
<dbReference type="PROSITE" id="PS50850">
    <property type="entry name" value="MFS"/>
    <property type="match status" value="1"/>
</dbReference>
<dbReference type="Gene3D" id="1.20.1250.20">
    <property type="entry name" value="MFS general substrate transporter like domains"/>
    <property type="match status" value="2"/>
</dbReference>
<dbReference type="InterPro" id="IPR005829">
    <property type="entry name" value="Sugar_transporter_CS"/>
</dbReference>
<dbReference type="RefSeq" id="WP_220150617.1">
    <property type="nucleotide sequence ID" value="NZ_QQZY01000007.1"/>
</dbReference>
<dbReference type="GO" id="GO:0005886">
    <property type="term" value="C:plasma membrane"/>
    <property type="evidence" value="ECO:0007669"/>
    <property type="project" value="UniProtKB-SubCell"/>
</dbReference>
<evidence type="ECO:0000313" key="9">
    <source>
        <dbReference type="EMBL" id="RDI73672.1"/>
    </source>
</evidence>
<feature type="transmembrane region" description="Helical" evidence="7">
    <location>
        <begin position="318"/>
        <end position="340"/>
    </location>
</feature>
<accession>A0A7M2YU58</accession>
<feature type="transmembrane region" description="Helical" evidence="7">
    <location>
        <begin position="106"/>
        <end position="126"/>
    </location>
</feature>
<dbReference type="PROSITE" id="PS00216">
    <property type="entry name" value="SUGAR_TRANSPORT_1"/>
    <property type="match status" value="1"/>
</dbReference>
<dbReference type="Proteomes" id="UP000254134">
    <property type="component" value="Unassembled WGS sequence"/>
</dbReference>
<feature type="transmembrane region" description="Helical" evidence="7">
    <location>
        <begin position="293"/>
        <end position="312"/>
    </location>
</feature>
<dbReference type="PANTHER" id="PTHR23517">
    <property type="entry name" value="RESISTANCE PROTEIN MDTM, PUTATIVE-RELATED-RELATED"/>
    <property type="match status" value="1"/>
</dbReference>
<keyword evidence="4 7" id="KW-0812">Transmembrane</keyword>
<keyword evidence="2" id="KW-0813">Transport</keyword>
<keyword evidence="3" id="KW-1003">Cell membrane</keyword>
<feature type="transmembrane region" description="Helical" evidence="7">
    <location>
        <begin position="82"/>
        <end position="100"/>
    </location>
</feature>
<dbReference type="InterPro" id="IPR020846">
    <property type="entry name" value="MFS_dom"/>
</dbReference>
<evidence type="ECO:0000256" key="1">
    <source>
        <dbReference type="ARBA" id="ARBA00004651"/>
    </source>
</evidence>
<dbReference type="AlphaFoldDB" id="A0A7M2YU58"/>
<keyword evidence="10" id="KW-1185">Reference proteome</keyword>
<name>A0A7M2YU58_9ACTN</name>